<keyword evidence="2" id="KW-1185">Reference proteome</keyword>
<organism evidence="1 2">
    <name type="scientific">Senna tora</name>
    <dbReference type="NCBI Taxonomy" id="362788"/>
    <lineage>
        <taxon>Eukaryota</taxon>
        <taxon>Viridiplantae</taxon>
        <taxon>Streptophyta</taxon>
        <taxon>Embryophyta</taxon>
        <taxon>Tracheophyta</taxon>
        <taxon>Spermatophyta</taxon>
        <taxon>Magnoliopsida</taxon>
        <taxon>eudicotyledons</taxon>
        <taxon>Gunneridae</taxon>
        <taxon>Pentapetalae</taxon>
        <taxon>rosids</taxon>
        <taxon>fabids</taxon>
        <taxon>Fabales</taxon>
        <taxon>Fabaceae</taxon>
        <taxon>Caesalpinioideae</taxon>
        <taxon>Cassia clade</taxon>
        <taxon>Senna</taxon>
    </lineage>
</organism>
<gene>
    <name evidence="1" type="ORF">G2W53_035226</name>
</gene>
<comment type="caution">
    <text evidence="1">The sequence shown here is derived from an EMBL/GenBank/DDBJ whole genome shotgun (WGS) entry which is preliminary data.</text>
</comment>
<reference evidence="1" key="1">
    <citation type="submission" date="2020-09" db="EMBL/GenBank/DDBJ databases">
        <title>Genome-Enabled Discovery of Anthraquinone Biosynthesis in Senna tora.</title>
        <authorList>
            <person name="Kang S.-H."/>
            <person name="Pandey R.P."/>
            <person name="Lee C.-M."/>
            <person name="Sim J.-S."/>
            <person name="Jeong J.-T."/>
            <person name="Choi B.-S."/>
            <person name="Jung M."/>
            <person name="Ginzburg D."/>
            <person name="Zhao K."/>
            <person name="Won S.Y."/>
            <person name="Oh T.-J."/>
            <person name="Yu Y."/>
            <person name="Kim N.-H."/>
            <person name="Lee O.R."/>
            <person name="Lee T.-H."/>
            <person name="Bashyal P."/>
            <person name="Kim T.-S."/>
            <person name="Lee W.-H."/>
            <person name="Kawkins C."/>
            <person name="Kim C.-K."/>
            <person name="Kim J.S."/>
            <person name="Ahn B.O."/>
            <person name="Rhee S.Y."/>
            <person name="Sohng J.K."/>
        </authorList>
    </citation>
    <scope>NUCLEOTIDE SEQUENCE</scope>
    <source>
        <tissue evidence="1">Leaf</tissue>
    </source>
</reference>
<name>A0A834SSG4_9FABA</name>
<evidence type="ECO:0000313" key="2">
    <source>
        <dbReference type="Proteomes" id="UP000634136"/>
    </source>
</evidence>
<evidence type="ECO:0000313" key="1">
    <source>
        <dbReference type="EMBL" id="KAF7808483.1"/>
    </source>
</evidence>
<sequence>MATFNITEVAVKGVFLTPFFSLISEEENKCRDTNLESLFGILGDSGVLCKNLPHNSSEVSERNLMDWLSHSYVRSSLLLVDAGVGWINILVQNIYAACPWQM</sequence>
<dbReference type="Proteomes" id="UP000634136">
    <property type="component" value="Unassembled WGS sequence"/>
</dbReference>
<dbReference type="EMBL" id="JAAIUW010000011">
    <property type="protein sequence ID" value="KAF7808483.1"/>
    <property type="molecule type" value="Genomic_DNA"/>
</dbReference>
<proteinExistence type="predicted"/>
<dbReference type="AlphaFoldDB" id="A0A834SSG4"/>
<accession>A0A834SSG4</accession>
<protein>
    <submittedName>
        <fullName evidence="1">Nuclear transcription factor Y subunit B-2</fullName>
    </submittedName>
</protein>